<reference evidence="1 2" key="1">
    <citation type="submission" date="2020-08" db="EMBL/GenBank/DDBJ databases">
        <title>Genome Sequencing of Nocardia wallacei strain FMUON74 and assembly.</title>
        <authorList>
            <person name="Toyokawa M."/>
            <person name="Uesaka K."/>
        </authorList>
    </citation>
    <scope>NUCLEOTIDE SEQUENCE [LARGE SCALE GENOMIC DNA]</scope>
    <source>
        <strain evidence="1 2">FMUON74</strain>
    </source>
</reference>
<sequence length="173" mass="19901">MALALRPLALRPLALRHRITDHSLMSKVTLTTELPIAAETACRLARTPEMFAYVVRPVLSVPGLLVPDRVEPGMETSARLWWFGVLPTWRHHLRLIHLAPTEIYTNEWGGPIRTWNHRLTFTPLTESSCRYTDEVEIEDGITAFGTRLFVRLVFAHRQRRWRDLSRLLALSAA</sequence>
<proteinExistence type="predicted"/>
<gene>
    <name evidence="1" type="ORF">NWFMUON74_57940</name>
</gene>
<dbReference type="AlphaFoldDB" id="A0A7G1KS96"/>
<dbReference type="SUPFAM" id="SSF55961">
    <property type="entry name" value="Bet v1-like"/>
    <property type="match status" value="1"/>
</dbReference>
<evidence type="ECO:0000313" key="1">
    <source>
        <dbReference type="EMBL" id="BCK58022.1"/>
    </source>
</evidence>
<accession>A0A7G1KS96</accession>
<name>A0A7G1KS96_9NOCA</name>
<dbReference type="EMBL" id="AP023396">
    <property type="protein sequence ID" value="BCK58022.1"/>
    <property type="molecule type" value="Genomic_DNA"/>
</dbReference>
<dbReference type="Proteomes" id="UP000516173">
    <property type="component" value="Chromosome"/>
</dbReference>
<evidence type="ECO:0008006" key="3">
    <source>
        <dbReference type="Google" id="ProtNLM"/>
    </source>
</evidence>
<protein>
    <recommendedName>
        <fullName evidence="3">SRPBCC family protein</fullName>
    </recommendedName>
</protein>
<evidence type="ECO:0000313" key="2">
    <source>
        <dbReference type="Proteomes" id="UP000516173"/>
    </source>
</evidence>
<organism evidence="1 2">
    <name type="scientific">Nocardia wallacei</name>
    <dbReference type="NCBI Taxonomy" id="480035"/>
    <lineage>
        <taxon>Bacteria</taxon>
        <taxon>Bacillati</taxon>
        <taxon>Actinomycetota</taxon>
        <taxon>Actinomycetes</taxon>
        <taxon>Mycobacteriales</taxon>
        <taxon>Nocardiaceae</taxon>
        <taxon>Nocardia</taxon>
    </lineage>
</organism>
<dbReference type="KEGG" id="nwl:NWFMUON74_57940"/>
<keyword evidence="2" id="KW-1185">Reference proteome</keyword>